<evidence type="ECO:0000256" key="2">
    <source>
        <dbReference type="SAM" id="MobiDB-lite"/>
    </source>
</evidence>
<dbReference type="InterPro" id="IPR027417">
    <property type="entry name" value="P-loop_NTPase"/>
</dbReference>
<dbReference type="EMBL" id="QRQM01000016">
    <property type="protein sequence ID" value="RHN05475.1"/>
    <property type="molecule type" value="Genomic_DNA"/>
</dbReference>
<dbReference type="Proteomes" id="UP000286003">
    <property type="component" value="Unassembled WGS sequence"/>
</dbReference>
<protein>
    <submittedName>
        <fullName evidence="3">ATP-binding protein</fullName>
    </submittedName>
</protein>
<evidence type="ECO:0000256" key="1">
    <source>
        <dbReference type="SAM" id="Coils"/>
    </source>
</evidence>
<keyword evidence="3" id="KW-0547">Nucleotide-binding</keyword>
<comment type="caution">
    <text evidence="3">The sequence shown here is derived from an EMBL/GenBank/DDBJ whole genome shotgun (WGS) entry which is preliminary data.</text>
</comment>
<name>A0AB37M9S0_9BACE</name>
<gene>
    <name evidence="3" type="ORF">DWZ32_14625</name>
</gene>
<dbReference type="GO" id="GO:0005524">
    <property type="term" value="F:ATP binding"/>
    <property type="evidence" value="ECO:0007669"/>
    <property type="project" value="UniProtKB-KW"/>
</dbReference>
<sequence length="1334" mass="155674">MKVPKILNYITPQIVKYQNIDDLLENNKQRPFYDVAENLSIDKLLEEYFVCVVGEPGIGKSRLVDEIKKRISSNIYSCSASKFNPMDVPAEKIYCIVDALDEVEGSSFYAILQLIKQYKEVNQDVKILFTCRKHYVASYAKHFSDCRNLRFVEIRRLNESEVMNEVDGNCCQTTIENINKSSKLRELITIPRYLTFLLECDEQKGGSLNIGELFEYMIARSIQAAIKSQKAIKYNENNKILVQRTLEKVAFVMEISRRDQISKDELYTILDGIKGNMTQMLTANFDLLFFQSRILKDTNGALQFENTELQEYLAAKELCRQDNIESMLYDVAVHRELKHIYPNWYDVIPHISYSDDRIQTFINVFKLIVSYESNLDNQSFENLLKYVDSSVLSLQQKEDLFSIIFEHYQRIPVYIMWRGSMSQLLQECYTTSCDVQMLLPFEDLNKIQLSNIYVILDAIVENNKLSKCVSDHWIKAANGLMATDDEEKQLAALNLYNALKCTDELIKLSKSYHGFTQQLKEKYCEVTGYGKIVDKDVVDCWLNDCYTGNPYAINAVLYIEDLATIIYAYNKILEDGKLYEFFNKNGALVVCYELYLNKQFNIVWKGNTDSRQLITRIMAGLISNHSYITYSVINVAVKQILLEEATESLFIASFDRKWDLEDLFRHFDAELIDIELVSSLDKLLPEERSVIGNKDHILTTLIYKIRNDASKKASIKDYVERYSETFERWDKESSEIENEKINSQNQQLIEVYQNISDPSVSQYDRYEAAFELSNNIEFVRKLDYQPLIDVIKSFFKELDLDKMTVKRNTYNSFTLHLYLPKIPCLVKILYSLGYKDLLNDYRIVLAKTLPNVCIMRNCDSGEIKEIYKSVIGSISDDEKKQLVEWWKSREDDFMDISSDDICACITDYGIEALSYKLEEYIEQYKVNQNLDYSIVASKALDVISDYNYWDINKYRDLFGSLKDDGITSIKMKCNGIMIEKFKDTDAIKWRMEYFKNNVVKSLHNDTGHARPISYEESEMMSSNPYMFRCFMNIKDDETLAKQMLELFDFGLSLCENFDTQEYARYLLNQIYLFFVSVNNIGYISILRKKVEAHNAKGVSYLATSIMNNAEMMFLINEKVSIGRAVKQYNKCIEESYLNIRNDGDLRRYFTEIHSEVQKEIQDQGIYTLVRPDALSEDFIQRELKNTIINKCCQMGLEAVRIDREVTLQDNKRTDLLIRYGLCNPIMVELKLLHNKEIQEKKKRQEYRKKFVQYTNATGACLSVFWVFDVHRENSKLPEFEELKLEYKDLSHTSVLLTDCKCSSGIETGLSKKQTNLKNSNASRNKKVKGKKRTY</sequence>
<evidence type="ECO:0000313" key="3">
    <source>
        <dbReference type="EMBL" id="RHN05475.1"/>
    </source>
</evidence>
<feature type="coiled-coil region" evidence="1">
    <location>
        <begin position="719"/>
        <end position="751"/>
    </location>
</feature>
<evidence type="ECO:0000313" key="4">
    <source>
        <dbReference type="Proteomes" id="UP000286003"/>
    </source>
</evidence>
<reference evidence="3 4" key="1">
    <citation type="submission" date="2018-08" db="EMBL/GenBank/DDBJ databases">
        <title>A genome reference for cultivated species of the human gut microbiota.</title>
        <authorList>
            <person name="Zou Y."/>
            <person name="Xue W."/>
            <person name="Luo G."/>
        </authorList>
    </citation>
    <scope>NUCLEOTIDE SEQUENCE [LARGE SCALE GENOMIC DNA]</scope>
    <source>
        <strain evidence="3 4">AF31-23</strain>
    </source>
</reference>
<feature type="region of interest" description="Disordered" evidence="2">
    <location>
        <begin position="1312"/>
        <end position="1334"/>
    </location>
</feature>
<feature type="compositionally biased region" description="Basic residues" evidence="2">
    <location>
        <begin position="1323"/>
        <end position="1334"/>
    </location>
</feature>
<keyword evidence="1" id="KW-0175">Coiled coil</keyword>
<organism evidence="3 4">
    <name type="scientific">Bacteroides intestinalis</name>
    <dbReference type="NCBI Taxonomy" id="329854"/>
    <lineage>
        <taxon>Bacteria</taxon>
        <taxon>Pseudomonadati</taxon>
        <taxon>Bacteroidota</taxon>
        <taxon>Bacteroidia</taxon>
        <taxon>Bacteroidales</taxon>
        <taxon>Bacteroidaceae</taxon>
        <taxon>Bacteroides</taxon>
    </lineage>
</organism>
<accession>A0AB37M9S0</accession>
<keyword evidence="3" id="KW-0067">ATP-binding</keyword>
<feature type="compositionally biased region" description="Polar residues" evidence="2">
    <location>
        <begin position="1312"/>
        <end position="1322"/>
    </location>
</feature>
<dbReference type="SUPFAM" id="SSF52540">
    <property type="entry name" value="P-loop containing nucleoside triphosphate hydrolases"/>
    <property type="match status" value="1"/>
</dbReference>
<dbReference type="RefSeq" id="WP_118477206.1">
    <property type="nucleotide sequence ID" value="NZ_JAQCXL010000018.1"/>
</dbReference>
<proteinExistence type="predicted"/>